<dbReference type="InterPro" id="IPR003790">
    <property type="entry name" value="GHL10"/>
</dbReference>
<keyword evidence="4" id="KW-1185">Reference proteome</keyword>
<keyword evidence="1" id="KW-0732">Signal</keyword>
<evidence type="ECO:0000259" key="2">
    <source>
        <dbReference type="Pfam" id="PF02638"/>
    </source>
</evidence>
<comment type="caution">
    <text evidence="3">The sequence shown here is derived from an EMBL/GenBank/DDBJ whole genome shotgun (WGS) entry which is preliminary data.</text>
</comment>
<dbReference type="PANTHER" id="PTHR43405:SF1">
    <property type="entry name" value="GLYCOSYL HYDROLASE DIGH"/>
    <property type="match status" value="1"/>
</dbReference>
<name>A0A7X8XYI6_9BACT</name>
<dbReference type="InterPro" id="IPR052177">
    <property type="entry name" value="Divisome_Glycosyl_Hydrolase"/>
</dbReference>
<evidence type="ECO:0000313" key="3">
    <source>
        <dbReference type="EMBL" id="NLR94262.1"/>
    </source>
</evidence>
<organism evidence="3 4">
    <name type="scientific">Flammeovirga agarivorans</name>
    <dbReference type="NCBI Taxonomy" id="2726742"/>
    <lineage>
        <taxon>Bacteria</taxon>
        <taxon>Pseudomonadati</taxon>
        <taxon>Bacteroidota</taxon>
        <taxon>Cytophagia</taxon>
        <taxon>Cytophagales</taxon>
        <taxon>Flammeovirgaceae</taxon>
        <taxon>Flammeovirga</taxon>
    </lineage>
</organism>
<dbReference type="Proteomes" id="UP000585050">
    <property type="component" value="Unassembled WGS sequence"/>
</dbReference>
<sequence>MKAIFLHILLLFSISFTFGQENYPKREFRGVWVATLNAIDWPFSEKDSAEQQRRDFISLLNFHQKRGANALIVQVRSSADVIYPSNIEPWALSISGQQGMPPKPFYDPLKFMIEEAHKRGMEFHAWVNPFRAVTNTQYVKVCNDHISKTHPEWMLKYHNLKILNPGIPEVHQYVNSVIEELISNYNIDALHFDDYFYPYPDHGEIKGDRATWRKYRTDNESIRDWRRSNINTFIEGVHQLILDKRPSLKFGVSPYGVWRNEREDYDGSPTRSGYTSYDHLYADVRLWLQNGWIDYVAPQLYQSTKHKNIPFKKLLDWWGENTFGKHLYAGHAVYRVDRSLERGWQDKTEMPDQLYAARDNQAVEGSILYNSTAVWNNQGGIGDTLKTFYKYPALLPTMPWIDGTVPLPPQSPTIKEMPIGVTLKWEIPEKAEDGDIPTTFVIYSADKGVLPDINDPRQILKILKNGETSFVDQRTSYIETYTYLISSLDRFQNESEAVLPIYPKDQNVILPDPLNEDIIVEVNQAVLKSTWELVNSIIDNQGITMSKDLK</sequence>
<dbReference type="GO" id="GO:0016787">
    <property type="term" value="F:hydrolase activity"/>
    <property type="evidence" value="ECO:0007669"/>
    <property type="project" value="UniProtKB-KW"/>
</dbReference>
<keyword evidence="3" id="KW-0378">Hydrolase</keyword>
<dbReference type="InterPro" id="IPR017853">
    <property type="entry name" value="GH"/>
</dbReference>
<gene>
    <name evidence="3" type="ORF">HGP29_23865</name>
</gene>
<proteinExistence type="predicted"/>
<dbReference type="RefSeq" id="WP_168884973.1">
    <property type="nucleotide sequence ID" value="NZ_JABAIL010000010.1"/>
</dbReference>
<protein>
    <submittedName>
        <fullName evidence="3">Family 10 glycosylhydrolase</fullName>
    </submittedName>
</protein>
<evidence type="ECO:0000313" key="4">
    <source>
        <dbReference type="Proteomes" id="UP000585050"/>
    </source>
</evidence>
<reference evidence="3 4" key="1">
    <citation type="submission" date="2020-04" db="EMBL/GenBank/DDBJ databases">
        <title>Flammeovirga sp. SR4, a novel species isolated from seawater.</title>
        <authorList>
            <person name="Wang X."/>
        </authorList>
    </citation>
    <scope>NUCLEOTIDE SEQUENCE [LARGE SCALE GENOMIC DNA]</scope>
    <source>
        <strain evidence="3 4">SR4</strain>
    </source>
</reference>
<dbReference type="PANTHER" id="PTHR43405">
    <property type="entry name" value="GLYCOSYL HYDROLASE DIGH"/>
    <property type="match status" value="1"/>
</dbReference>
<dbReference type="AlphaFoldDB" id="A0A7X8XYI6"/>
<dbReference type="Pfam" id="PF02638">
    <property type="entry name" value="GHL10"/>
    <property type="match status" value="1"/>
</dbReference>
<dbReference type="EMBL" id="JABAIL010000010">
    <property type="protein sequence ID" value="NLR94262.1"/>
    <property type="molecule type" value="Genomic_DNA"/>
</dbReference>
<dbReference type="SUPFAM" id="SSF51445">
    <property type="entry name" value="(Trans)glycosidases"/>
    <property type="match status" value="1"/>
</dbReference>
<accession>A0A7X8XYI6</accession>
<feature type="domain" description="Glycosyl hydrolase-like 10" evidence="2">
    <location>
        <begin position="27"/>
        <end position="339"/>
    </location>
</feature>
<dbReference type="Gene3D" id="3.20.20.80">
    <property type="entry name" value="Glycosidases"/>
    <property type="match status" value="1"/>
</dbReference>
<evidence type="ECO:0000256" key="1">
    <source>
        <dbReference type="ARBA" id="ARBA00022729"/>
    </source>
</evidence>